<dbReference type="OrthoDB" id="7382669at2759"/>
<dbReference type="EMBL" id="BGZK01002360">
    <property type="protein sequence ID" value="GBP93281.1"/>
    <property type="molecule type" value="Genomic_DNA"/>
</dbReference>
<organism evidence="1 2">
    <name type="scientific">Eumeta variegata</name>
    <name type="common">Bagworm moth</name>
    <name type="synonym">Eumeta japonica</name>
    <dbReference type="NCBI Taxonomy" id="151549"/>
    <lineage>
        <taxon>Eukaryota</taxon>
        <taxon>Metazoa</taxon>
        <taxon>Ecdysozoa</taxon>
        <taxon>Arthropoda</taxon>
        <taxon>Hexapoda</taxon>
        <taxon>Insecta</taxon>
        <taxon>Pterygota</taxon>
        <taxon>Neoptera</taxon>
        <taxon>Endopterygota</taxon>
        <taxon>Lepidoptera</taxon>
        <taxon>Glossata</taxon>
        <taxon>Ditrysia</taxon>
        <taxon>Tineoidea</taxon>
        <taxon>Psychidae</taxon>
        <taxon>Oiketicinae</taxon>
        <taxon>Eumeta</taxon>
    </lineage>
</organism>
<dbReference type="AlphaFoldDB" id="A0A4C1ZWS5"/>
<protein>
    <submittedName>
        <fullName evidence="1">Retrovirus-related Pol polyprotein from type-1 retrotransposable element R1</fullName>
    </submittedName>
</protein>
<sequence length="109" mass="12345">MVLASWRGRRNVLENCPECRRSWGMRLVALKILYRGSFVAAITYGAGCWVDRLNTYVACSILLREQRSFLIRLIKAYRSVSTAALPVLAKILPADFEMARAGRLDLARP</sequence>
<dbReference type="Proteomes" id="UP000299102">
    <property type="component" value="Unassembled WGS sequence"/>
</dbReference>
<comment type="caution">
    <text evidence="1">The sequence shown here is derived from an EMBL/GenBank/DDBJ whole genome shotgun (WGS) entry which is preliminary data.</text>
</comment>
<evidence type="ECO:0000313" key="2">
    <source>
        <dbReference type="Proteomes" id="UP000299102"/>
    </source>
</evidence>
<evidence type="ECO:0000313" key="1">
    <source>
        <dbReference type="EMBL" id="GBP93281.1"/>
    </source>
</evidence>
<gene>
    <name evidence="1" type="ORF">EVAR_91239_1</name>
</gene>
<proteinExistence type="predicted"/>
<keyword evidence="2" id="KW-1185">Reference proteome</keyword>
<accession>A0A4C1ZWS5</accession>
<name>A0A4C1ZWS5_EUMVA</name>
<reference evidence="1 2" key="1">
    <citation type="journal article" date="2019" name="Commun. Biol.">
        <title>The bagworm genome reveals a unique fibroin gene that provides high tensile strength.</title>
        <authorList>
            <person name="Kono N."/>
            <person name="Nakamura H."/>
            <person name="Ohtoshi R."/>
            <person name="Tomita M."/>
            <person name="Numata K."/>
            <person name="Arakawa K."/>
        </authorList>
    </citation>
    <scope>NUCLEOTIDE SEQUENCE [LARGE SCALE GENOMIC DNA]</scope>
</reference>